<dbReference type="Proteomes" id="UP000721236">
    <property type="component" value="Unassembled WGS sequence"/>
</dbReference>
<evidence type="ECO:0000313" key="2">
    <source>
        <dbReference type="EMBL" id="CAG9179147.1"/>
    </source>
</evidence>
<name>A0ABM8XG66_9BURK</name>
<keyword evidence="1" id="KW-0472">Membrane</keyword>
<comment type="caution">
    <text evidence="2">The sequence shown here is derived from an EMBL/GenBank/DDBJ whole genome shotgun (WGS) entry which is preliminary data.</text>
</comment>
<proteinExistence type="predicted"/>
<keyword evidence="1" id="KW-1133">Transmembrane helix</keyword>
<reference evidence="2 3" key="1">
    <citation type="submission" date="2021-08" db="EMBL/GenBank/DDBJ databases">
        <authorList>
            <person name="Peeters C."/>
        </authorList>
    </citation>
    <scope>NUCLEOTIDE SEQUENCE [LARGE SCALE GENOMIC DNA]</scope>
    <source>
        <strain evidence="2 3">LMG 21510</strain>
    </source>
</reference>
<keyword evidence="3" id="KW-1185">Reference proteome</keyword>
<evidence type="ECO:0000313" key="3">
    <source>
        <dbReference type="Proteomes" id="UP000721236"/>
    </source>
</evidence>
<dbReference type="EMBL" id="CAJZAH010000004">
    <property type="protein sequence ID" value="CAG9179147.1"/>
    <property type="molecule type" value="Genomic_DNA"/>
</dbReference>
<organism evidence="2 3">
    <name type="scientific">Cupriavidus respiraculi</name>
    <dbReference type="NCBI Taxonomy" id="195930"/>
    <lineage>
        <taxon>Bacteria</taxon>
        <taxon>Pseudomonadati</taxon>
        <taxon>Pseudomonadota</taxon>
        <taxon>Betaproteobacteria</taxon>
        <taxon>Burkholderiales</taxon>
        <taxon>Burkholderiaceae</taxon>
        <taxon>Cupriavidus</taxon>
    </lineage>
</organism>
<keyword evidence="1" id="KW-0812">Transmembrane</keyword>
<accession>A0ABM8XG66</accession>
<feature type="transmembrane region" description="Helical" evidence="1">
    <location>
        <begin position="42"/>
        <end position="62"/>
    </location>
</feature>
<evidence type="ECO:0000256" key="1">
    <source>
        <dbReference type="SAM" id="Phobius"/>
    </source>
</evidence>
<protein>
    <submittedName>
        <fullName evidence="2">Uncharacterized protein</fullName>
    </submittedName>
</protein>
<sequence>MARLLDALALTILVVASGHEAMLWFRGDGLLTVAAWDGANLGGRIVGIVCALAAAYGVYLLVRTWRRVG</sequence>
<gene>
    <name evidence="2" type="ORF">LMG21510_03699</name>
</gene>